<dbReference type="PANTHER" id="PTHR23406:SF64">
    <property type="entry name" value="NADP-DEPENDENT MALIC ENZYME 3"/>
    <property type="match status" value="1"/>
</dbReference>
<evidence type="ECO:0000313" key="2">
    <source>
        <dbReference type="EMBL" id="CAK9329360.1"/>
    </source>
</evidence>
<name>A0ABP0ZEP1_9ROSI</name>
<gene>
    <name evidence="2" type="ORF">CITCOLO1_LOCUS21806</name>
</gene>
<organism evidence="2 3">
    <name type="scientific">Citrullus colocynthis</name>
    <name type="common">colocynth</name>
    <dbReference type="NCBI Taxonomy" id="252529"/>
    <lineage>
        <taxon>Eukaryota</taxon>
        <taxon>Viridiplantae</taxon>
        <taxon>Streptophyta</taxon>
        <taxon>Embryophyta</taxon>
        <taxon>Tracheophyta</taxon>
        <taxon>Spermatophyta</taxon>
        <taxon>Magnoliopsida</taxon>
        <taxon>eudicotyledons</taxon>
        <taxon>Gunneridae</taxon>
        <taxon>Pentapetalae</taxon>
        <taxon>rosids</taxon>
        <taxon>fabids</taxon>
        <taxon>Cucurbitales</taxon>
        <taxon>Cucurbitaceae</taxon>
        <taxon>Benincaseae</taxon>
        <taxon>Citrullus</taxon>
    </lineage>
</organism>
<dbReference type="Proteomes" id="UP001642487">
    <property type="component" value="Chromosome 9"/>
</dbReference>
<dbReference type="EMBL" id="OZ021743">
    <property type="protein sequence ID" value="CAK9329360.1"/>
    <property type="molecule type" value="Genomic_DNA"/>
</dbReference>
<evidence type="ECO:0000313" key="3">
    <source>
        <dbReference type="Proteomes" id="UP001642487"/>
    </source>
</evidence>
<accession>A0ABP0ZEP1</accession>
<dbReference type="Pfam" id="PF03949">
    <property type="entry name" value="Malic_M"/>
    <property type="match status" value="1"/>
</dbReference>
<keyword evidence="3" id="KW-1185">Reference proteome</keyword>
<dbReference type="SMART" id="SM00919">
    <property type="entry name" value="Malic_M"/>
    <property type="match status" value="1"/>
</dbReference>
<protein>
    <recommendedName>
        <fullName evidence="1">Malic enzyme NAD-binding domain-containing protein</fullName>
    </recommendedName>
</protein>
<dbReference type="PANTHER" id="PTHR23406">
    <property type="entry name" value="MALIC ENZYME-RELATED"/>
    <property type="match status" value="1"/>
</dbReference>
<dbReference type="InterPro" id="IPR012302">
    <property type="entry name" value="Malic_NAD-bd"/>
</dbReference>
<proteinExistence type="predicted"/>
<reference evidence="2 3" key="1">
    <citation type="submission" date="2024-03" db="EMBL/GenBank/DDBJ databases">
        <authorList>
            <person name="Gkanogiannis A."/>
            <person name="Becerra Lopez-Lavalle L."/>
        </authorList>
    </citation>
    <scope>NUCLEOTIDE SEQUENCE [LARGE SCALE GENOMIC DNA]</scope>
</reference>
<dbReference type="InterPro" id="IPR036291">
    <property type="entry name" value="NAD(P)-bd_dom_sf"/>
</dbReference>
<evidence type="ECO:0000259" key="1">
    <source>
        <dbReference type="SMART" id="SM00919"/>
    </source>
</evidence>
<dbReference type="SUPFAM" id="SSF51735">
    <property type="entry name" value="NAD(P)-binding Rossmann-fold domains"/>
    <property type="match status" value="1"/>
</dbReference>
<sequence length="112" mass="11865">MMAVKQNCGEKILIQGTTSMVLAGLVAALKLDGGTLADHKLLFLGAREAGTGIAKLISLEMSKKVVDIKPTVLIGTSGMGRTFTKEVVEVIAAIKEIAETNNFCSFEPHFSV</sequence>
<dbReference type="Gene3D" id="3.40.50.720">
    <property type="entry name" value="NAD(P)-binding Rossmann-like Domain"/>
    <property type="match status" value="2"/>
</dbReference>
<dbReference type="PRINTS" id="PR00072">
    <property type="entry name" value="MALOXRDTASE"/>
</dbReference>
<feature type="domain" description="Malic enzyme NAD-binding" evidence="1">
    <location>
        <begin position="14"/>
        <end position="112"/>
    </location>
</feature>
<dbReference type="InterPro" id="IPR001891">
    <property type="entry name" value="Malic_OxRdtase"/>
</dbReference>